<sequence>MREGAHSGARPTWSPRITGEHTAVRMALQHFVGQSQELALAAATAITPEEREERQKQAEKLDEKLRFIVEKIPDRRYHIMGSNAGAGSGEFHMYRASRRREQERLERLDEDWDVMKASEDFQRKQEALQREDEERTAKRRAQRQKKKDKQKSKKQKQGAGDVATCAAGGEQQSGSGDAATGGGSGSEAEEEDGKVEAAPLD</sequence>
<protein>
    <submittedName>
        <fullName evidence="2">Uncharacterized protein</fullName>
    </submittedName>
</protein>
<feature type="compositionally biased region" description="Basic residues" evidence="1">
    <location>
        <begin position="137"/>
        <end position="156"/>
    </location>
</feature>
<dbReference type="GO" id="GO:0003725">
    <property type="term" value="F:double-stranded RNA binding"/>
    <property type="evidence" value="ECO:0007669"/>
    <property type="project" value="InterPro"/>
</dbReference>
<dbReference type="OrthoDB" id="515427at2759"/>
<keyword evidence="3" id="KW-1185">Reference proteome</keyword>
<proteinExistence type="predicted"/>
<dbReference type="AlphaFoldDB" id="A0A9D4TMI9"/>
<dbReference type="GO" id="GO:0005730">
    <property type="term" value="C:nucleolus"/>
    <property type="evidence" value="ECO:0007669"/>
    <property type="project" value="TreeGrafter"/>
</dbReference>
<feature type="region of interest" description="Disordered" evidence="1">
    <location>
        <begin position="108"/>
        <end position="201"/>
    </location>
</feature>
<evidence type="ECO:0000313" key="3">
    <source>
        <dbReference type="Proteomes" id="UP001055712"/>
    </source>
</evidence>
<accession>A0A9D4TMI9</accession>
<evidence type="ECO:0000256" key="1">
    <source>
        <dbReference type="SAM" id="MobiDB-lite"/>
    </source>
</evidence>
<dbReference type="Proteomes" id="UP001055712">
    <property type="component" value="Unassembled WGS sequence"/>
</dbReference>
<gene>
    <name evidence="2" type="ORF">D9Q98_005633</name>
</gene>
<organism evidence="2 3">
    <name type="scientific">Chlorella vulgaris</name>
    <name type="common">Green alga</name>
    <dbReference type="NCBI Taxonomy" id="3077"/>
    <lineage>
        <taxon>Eukaryota</taxon>
        <taxon>Viridiplantae</taxon>
        <taxon>Chlorophyta</taxon>
        <taxon>core chlorophytes</taxon>
        <taxon>Trebouxiophyceae</taxon>
        <taxon>Chlorellales</taxon>
        <taxon>Chlorellaceae</taxon>
        <taxon>Chlorella clade</taxon>
        <taxon>Chlorella</taxon>
    </lineage>
</organism>
<feature type="compositionally biased region" description="Basic and acidic residues" evidence="1">
    <location>
        <begin position="108"/>
        <end position="136"/>
    </location>
</feature>
<dbReference type="InterPro" id="IPR009548">
    <property type="entry name" value="Prkrip1"/>
</dbReference>
<reference evidence="2" key="2">
    <citation type="submission" date="2020-11" db="EMBL/GenBank/DDBJ databases">
        <authorList>
            <person name="Cecchin M."/>
            <person name="Marcolungo L."/>
            <person name="Rossato M."/>
            <person name="Girolomoni L."/>
            <person name="Cosentino E."/>
            <person name="Cuine S."/>
            <person name="Li-Beisson Y."/>
            <person name="Delledonne M."/>
            <person name="Ballottari M."/>
        </authorList>
    </citation>
    <scope>NUCLEOTIDE SEQUENCE</scope>
    <source>
        <strain evidence="2">211/11P</strain>
        <tissue evidence="2">Whole cell</tissue>
    </source>
</reference>
<reference evidence="2" key="1">
    <citation type="journal article" date="2019" name="Plant J.">
        <title>Chlorella vulgaris genome assembly and annotation reveals the molecular basis for metabolic acclimation to high light conditions.</title>
        <authorList>
            <person name="Cecchin M."/>
            <person name="Marcolungo L."/>
            <person name="Rossato M."/>
            <person name="Girolomoni L."/>
            <person name="Cosentino E."/>
            <person name="Cuine S."/>
            <person name="Li-Beisson Y."/>
            <person name="Delledonne M."/>
            <person name="Ballottari M."/>
        </authorList>
    </citation>
    <scope>NUCLEOTIDE SEQUENCE</scope>
    <source>
        <strain evidence="2">211/11P</strain>
    </source>
</reference>
<dbReference type="GO" id="GO:0004860">
    <property type="term" value="F:protein kinase inhibitor activity"/>
    <property type="evidence" value="ECO:0007669"/>
    <property type="project" value="TreeGrafter"/>
</dbReference>
<name>A0A9D4TMI9_CHLVU</name>
<comment type="caution">
    <text evidence="2">The sequence shown here is derived from an EMBL/GenBank/DDBJ whole genome shotgun (WGS) entry which is preliminary data.</text>
</comment>
<dbReference type="EMBL" id="SIDB01000008">
    <property type="protein sequence ID" value="KAI3429545.1"/>
    <property type="molecule type" value="Genomic_DNA"/>
</dbReference>
<dbReference type="Pfam" id="PF06658">
    <property type="entry name" value="DUF1168"/>
    <property type="match status" value="1"/>
</dbReference>
<evidence type="ECO:0000313" key="2">
    <source>
        <dbReference type="EMBL" id="KAI3429545.1"/>
    </source>
</evidence>
<dbReference type="PANTHER" id="PTHR13507">
    <property type="entry name" value="PRKR-INTERACTING PROTEIN 1"/>
    <property type="match status" value="1"/>
</dbReference>
<dbReference type="GO" id="GO:0019901">
    <property type="term" value="F:protein kinase binding"/>
    <property type="evidence" value="ECO:0007669"/>
    <property type="project" value="TreeGrafter"/>
</dbReference>
<dbReference type="PANTHER" id="PTHR13507:SF0">
    <property type="entry name" value="PRKR-INTERACTING PROTEIN 1"/>
    <property type="match status" value="1"/>
</dbReference>